<evidence type="ECO:0000313" key="5">
    <source>
        <dbReference type="EMBL" id="NDV62645.1"/>
    </source>
</evidence>
<protein>
    <recommendedName>
        <fullName evidence="4">Large ribosomal subunit protein uL23</fullName>
    </recommendedName>
</protein>
<evidence type="ECO:0000256" key="2">
    <source>
        <dbReference type="ARBA" id="ARBA00022980"/>
    </source>
</evidence>
<dbReference type="InterPro" id="IPR012677">
    <property type="entry name" value="Nucleotide-bd_a/b_plait_sf"/>
</dbReference>
<gene>
    <name evidence="4 5" type="primary">rplW</name>
    <name evidence="5" type="ORF">G0Q06_09305</name>
</gene>
<dbReference type="Proteomes" id="UP000478417">
    <property type="component" value="Unassembled WGS sequence"/>
</dbReference>
<keyword evidence="3 4" id="KW-0687">Ribonucleoprotein</keyword>
<dbReference type="GO" id="GO:0006412">
    <property type="term" value="P:translation"/>
    <property type="evidence" value="ECO:0007669"/>
    <property type="project" value="UniProtKB-UniRule"/>
</dbReference>
<accession>A0A6B2M488</accession>
<dbReference type="EMBL" id="JAAGNX010000002">
    <property type="protein sequence ID" value="NDV62645.1"/>
    <property type="molecule type" value="Genomic_DNA"/>
</dbReference>
<evidence type="ECO:0000256" key="4">
    <source>
        <dbReference type="HAMAP-Rule" id="MF_01369"/>
    </source>
</evidence>
<evidence type="ECO:0000256" key="3">
    <source>
        <dbReference type="ARBA" id="ARBA00023274"/>
    </source>
</evidence>
<comment type="function">
    <text evidence="4">One of the early assembly proteins it binds 23S rRNA. One of the proteins that surrounds the polypeptide exit tunnel on the outside of the ribosome. Forms the main docking site for trigger factor binding to the ribosome.</text>
</comment>
<keyword evidence="4" id="KW-0694">RNA-binding</keyword>
<evidence type="ECO:0000313" key="6">
    <source>
        <dbReference type="Proteomes" id="UP000478417"/>
    </source>
</evidence>
<evidence type="ECO:0000256" key="1">
    <source>
        <dbReference type="ARBA" id="ARBA00006700"/>
    </source>
</evidence>
<dbReference type="AlphaFoldDB" id="A0A6B2M488"/>
<dbReference type="RefSeq" id="WP_163964881.1">
    <property type="nucleotide sequence ID" value="NZ_JAAGNX010000002.1"/>
</dbReference>
<dbReference type="GO" id="GO:0019843">
    <property type="term" value="F:rRNA binding"/>
    <property type="evidence" value="ECO:0007669"/>
    <property type="project" value="UniProtKB-UniRule"/>
</dbReference>
<dbReference type="InterPro" id="IPR013025">
    <property type="entry name" value="Ribosomal_uL23-like"/>
</dbReference>
<comment type="caution">
    <text evidence="5">The sequence shown here is derived from an EMBL/GenBank/DDBJ whole genome shotgun (WGS) entry which is preliminary data.</text>
</comment>
<dbReference type="Pfam" id="PF00276">
    <property type="entry name" value="Ribosomal_L23"/>
    <property type="match status" value="1"/>
</dbReference>
<comment type="similarity">
    <text evidence="1 4">Belongs to the universal ribosomal protein uL23 family.</text>
</comment>
<name>A0A6B2M488_9BACT</name>
<comment type="subunit">
    <text evidence="4">Part of the 50S ribosomal subunit. Contacts protein L29, and trigger factor when it is bound to the ribosome.</text>
</comment>
<keyword evidence="6" id="KW-1185">Reference proteome</keyword>
<sequence length="96" mass="10932">MIYRDSILLEHVITEKATEATSHANQYTFKVADSANRVAVKQAIEAQFGVEVSVVRIANVKPKFKQDRMRRGKVHRRSSYKKAIVRLKQGSTIEMA</sequence>
<dbReference type="SUPFAM" id="SSF54189">
    <property type="entry name" value="Ribosomal proteins S24e, L23 and L15e"/>
    <property type="match status" value="1"/>
</dbReference>
<dbReference type="GO" id="GO:0005840">
    <property type="term" value="C:ribosome"/>
    <property type="evidence" value="ECO:0007669"/>
    <property type="project" value="UniProtKB-KW"/>
</dbReference>
<dbReference type="Gene3D" id="3.30.70.330">
    <property type="match status" value="1"/>
</dbReference>
<dbReference type="GO" id="GO:0003735">
    <property type="term" value="F:structural constituent of ribosome"/>
    <property type="evidence" value="ECO:0007669"/>
    <property type="project" value="InterPro"/>
</dbReference>
<keyword evidence="4" id="KW-0699">rRNA-binding</keyword>
<proteinExistence type="inferred from homology"/>
<dbReference type="HAMAP" id="MF_01369_B">
    <property type="entry name" value="Ribosomal_uL23_B"/>
    <property type="match status" value="1"/>
</dbReference>
<dbReference type="GO" id="GO:1990904">
    <property type="term" value="C:ribonucleoprotein complex"/>
    <property type="evidence" value="ECO:0007669"/>
    <property type="project" value="UniProtKB-KW"/>
</dbReference>
<dbReference type="InterPro" id="IPR012678">
    <property type="entry name" value="Ribosomal_uL23/eL15/eS24_sf"/>
</dbReference>
<dbReference type="NCBIfam" id="NF004363">
    <property type="entry name" value="PRK05738.2-4"/>
    <property type="match status" value="1"/>
</dbReference>
<reference evidence="5 6" key="1">
    <citation type="submission" date="2020-02" db="EMBL/GenBank/DDBJ databases">
        <title>Albibacoteraceae fam. nov., the first described family within the subdivision 4 Verrucomicrobia.</title>
        <authorList>
            <person name="Xi F."/>
        </authorList>
    </citation>
    <scope>NUCLEOTIDE SEQUENCE [LARGE SCALE GENOMIC DNA]</scope>
    <source>
        <strain evidence="5 6">CK1056</strain>
    </source>
</reference>
<keyword evidence="2 4" id="KW-0689">Ribosomal protein</keyword>
<organism evidence="5 6">
    <name type="scientific">Oceanipulchritudo coccoides</name>
    <dbReference type="NCBI Taxonomy" id="2706888"/>
    <lineage>
        <taxon>Bacteria</taxon>
        <taxon>Pseudomonadati</taxon>
        <taxon>Verrucomicrobiota</taxon>
        <taxon>Opitutia</taxon>
        <taxon>Puniceicoccales</taxon>
        <taxon>Oceanipulchritudinaceae</taxon>
        <taxon>Oceanipulchritudo</taxon>
    </lineage>
</organism>